<dbReference type="Proteomes" id="UP000030641">
    <property type="component" value="Unassembled WGS sequence"/>
</dbReference>
<evidence type="ECO:0000313" key="2">
    <source>
        <dbReference type="Proteomes" id="UP000030641"/>
    </source>
</evidence>
<name>A0A074YCX0_AURSE</name>
<dbReference type="AlphaFoldDB" id="A0A074YCX0"/>
<dbReference type="HOGENOM" id="CLU_1001093_0_0_1"/>
<dbReference type="InParanoid" id="A0A074YCX0"/>
<dbReference type="RefSeq" id="XP_013344296.1">
    <property type="nucleotide sequence ID" value="XM_013488842.1"/>
</dbReference>
<evidence type="ECO:0000313" key="1">
    <source>
        <dbReference type="EMBL" id="KEQ95608.1"/>
    </source>
</evidence>
<dbReference type="EMBL" id="KL584758">
    <property type="protein sequence ID" value="KEQ95608.1"/>
    <property type="molecule type" value="Genomic_DNA"/>
</dbReference>
<keyword evidence="2" id="KW-1185">Reference proteome</keyword>
<gene>
    <name evidence="1" type="ORF">AUEXF2481DRAFT_88432</name>
</gene>
<proteinExistence type="predicted"/>
<accession>A0A074YCX0</accession>
<reference evidence="1 2" key="1">
    <citation type="journal article" date="2014" name="BMC Genomics">
        <title>Genome sequencing of four Aureobasidium pullulans varieties: biotechnological potential, stress tolerance, and description of new species.</title>
        <authorList>
            <person name="Gostin Ar C."/>
            <person name="Ohm R.A."/>
            <person name="Kogej T."/>
            <person name="Sonjak S."/>
            <person name="Turk M."/>
            <person name="Zajc J."/>
            <person name="Zalar P."/>
            <person name="Grube M."/>
            <person name="Sun H."/>
            <person name="Han J."/>
            <person name="Sharma A."/>
            <person name="Chiniquy J."/>
            <person name="Ngan C.Y."/>
            <person name="Lipzen A."/>
            <person name="Barry K."/>
            <person name="Grigoriev I.V."/>
            <person name="Gunde-Cimerman N."/>
        </authorList>
    </citation>
    <scope>NUCLEOTIDE SEQUENCE [LARGE SCALE GENOMIC DNA]</scope>
    <source>
        <strain evidence="1 2">EXF-2481</strain>
    </source>
</reference>
<dbReference type="GeneID" id="25372044"/>
<protein>
    <submittedName>
        <fullName evidence="1">Uncharacterized protein</fullName>
    </submittedName>
</protein>
<organism evidence="1 2">
    <name type="scientific">Aureobasidium subglaciale (strain EXF-2481)</name>
    <name type="common">Aureobasidium pullulans var. subglaciale</name>
    <dbReference type="NCBI Taxonomy" id="1043005"/>
    <lineage>
        <taxon>Eukaryota</taxon>
        <taxon>Fungi</taxon>
        <taxon>Dikarya</taxon>
        <taxon>Ascomycota</taxon>
        <taxon>Pezizomycotina</taxon>
        <taxon>Dothideomycetes</taxon>
        <taxon>Dothideomycetidae</taxon>
        <taxon>Dothideales</taxon>
        <taxon>Saccotheciaceae</taxon>
        <taxon>Aureobasidium</taxon>
    </lineage>
</organism>
<sequence length="278" mass="31185">MNDQPTRSFQSFKTDLLQYRLDHLESITLRNIKMQSAQNWGAVMHHLSTITTLEKGSLYKLSSSVSAPSPSQDSTDFLDIHRYEIEGVGIKHELCDLAALLVLSADDPKKWKHDLGLKINNPVKARRVVTGVEHHGAEQLAVCKPDEEVTIAPTIIASHPQHMRSSVLTIIEDTRTISVISNVNVTKKQTCNHLIVDQDITPVKPGPVQEVNTAAVERSLDLDDHIAFSDSCRNEMFNELTPVITQIESHHKLEPSEQDEDIGEWAETLCNELNELFL</sequence>